<gene>
    <name evidence="1" type="ORF">METZ01_LOCUS314592</name>
</gene>
<evidence type="ECO:0000313" key="1">
    <source>
        <dbReference type="EMBL" id="SVC61738.1"/>
    </source>
</evidence>
<sequence>MDIIHFKSFNITGVSKLADVANSVLGRFPTDQEPDVLLQLAFIPRIVRRAFERL</sequence>
<reference evidence="1" key="1">
    <citation type="submission" date="2018-05" db="EMBL/GenBank/DDBJ databases">
        <authorList>
            <person name="Lanie J.A."/>
            <person name="Ng W.-L."/>
            <person name="Kazmierczak K.M."/>
            <person name="Andrzejewski T.M."/>
            <person name="Davidsen T.M."/>
            <person name="Wayne K.J."/>
            <person name="Tettelin H."/>
            <person name="Glass J.I."/>
            <person name="Rusch D."/>
            <person name="Podicherti R."/>
            <person name="Tsui H.-C.T."/>
            <person name="Winkler M.E."/>
        </authorList>
    </citation>
    <scope>NUCLEOTIDE SEQUENCE</scope>
</reference>
<dbReference type="AlphaFoldDB" id="A0A382NML9"/>
<protein>
    <submittedName>
        <fullName evidence="1">Uncharacterized protein</fullName>
    </submittedName>
</protein>
<dbReference type="EMBL" id="UINC01101152">
    <property type="protein sequence ID" value="SVC61738.1"/>
    <property type="molecule type" value="Genomic_DNA"/>
</dbReference>
<organism evidence="1">
    <name type="scientific">marine metagenome</name>
    <dbReference type="NCBI Taxonomy" id="408172"/>
    <lineage>
        <taxon>unclassified sequences</taxon>
        <taxon>metagenomes</taxon>
        <taxon>ecological metagenomes</taxon>
    </lineage>
</organism>
<name>A0A382NML9_9ZZZZ</name>
<proteinExistence type="predicted"/>
<accession>A0A382NML9</accession>